<gene>
    <name evidence="19" type="ORF">BG015_008392</name>
</gene>
<dbReference type="SUPFAM" id="SSF56645">
    <property type="entry name" value="Acyl-CoA dehydrogenase NM domain-like"/>
    <property type="match status" value="1"/>
</dbReference>
<keyword evidence="6 12" id="KW-0285">Flavoprotein</keyword>
<dbReference type="Pfam" id="PF02770">
    <property type="entry name" value="Acyl-CoA_dh_M"/>
    <property type="match status" value="1"/>
</dbReference>
<comment type="subcellular location">
    <subcellularLocation>
        <location evidence="3">Peroxisome</location>
    </subcellularLocation>
</comment>
<dbReference type="PIRSF" id="PIRSF000168">
    <property type="entry name" value="Acyl-CoA_oxidase"/>
    <property type="match status" value="1"/>
</dbReference>
<dbReference type="Pfam" id="PF01756">
    <property type="entry name" value="ACOX"/>
    <property type="match status" value="1"/>
</dbReference>
<sequence>MTNNNSAVSKAQLRLACLSAQLDTSTPRDPVTEILETSLPPVQLHADALSILLDGKDQTWRKWMFEQMKHPLFEYQYNVTKEELVTRNQERTRHLAKLGFRPTWTEPKENIDTNKFMQIQDALSYFDNGLSTMNGAHFGLYYGSIRELGSEALQNKWLPLADTFEVPGCFALTELGHGSNPRGIETEAHWDVKEGCYIINTPNTTAQKYWIGAAAETAYMSVVWAQLYVPHPTDPTHSPSHKGIHAFLIPIRDLATRSPLPGVTIKNCGSKSGLNGVDNGRLWFDHVRVPRHMCLDKYGGVNEQGVYESFFGDNNDQRFGGQLVNLSEGRVGLSISSDNISKTALTIAIRYGQTRRQFGARQAGELETLIMDYKLHQRRLYPLLAQTYAQHFAARAIARLRDSDKSDLKLLKQFHVISSGLKSLHTWHLLDTLQATREACGGQGLKSSNRIGQMKADCDVMATYEGDNQVMLITVAKGCINDYTPTRISALSTFNPHLFTSQHFSDSTLLSPKFQLDLFQHHIHASAQRLHAAIALTRAHAKAQGTPNIGLDKILDIHSALSQEFARAVIEHWILSEFITQEKLSFSSANNGVSPLTLIRQLHALWKLDMDQNMIRRRYLDEPVQERIRDLIGGLLHRVHENVTPLVDAFGVPDHLLGPIARDWVQANAAEGSEDI</sequence>
<evidence type="ECO:0000256" key="11">
    <source>
        <dbReference type="ARBA" id="ARBA00023140"/>
    </source>
</evidence>
<comment type="pathway">
    <text evidence="4">Lipid metabolism; peroxisomal fatty acid beta-oxidation.</text>
</comment>
<dbReference type="Pfam" id="PF22924">
    <property type="entry name" value="ACOX_C_alpha1"/>
    <property type="match status" value="1"/>
</dbReference>
<feature type="domain" description="Acyl-CoA oxidase C-terminal" evidence="15">
    <location>
        <begin position="535"/>
        <end position="658"/>
    </location>
</feature>
<comment type="similarity">
    <text evidence="5 12">Belongs to the acyl-CoA oxidase family.</text>
</comment>
<dbReference type="Gene3D" id="1.10.540.10">
    <property type="entry name" value="Acyl-CoA dehydrogenase/oxidase, N-terminal domain"/>
    <property type="match status" value="1"/>
</dbReference>
<evidence type="ECO:0000256" key="7">
    <source>
        <dbReference type="ARBA" id="ARBA00022827"/>
    </source>
</evidence>
<evidence type="ECO:0000256" key="9">
    <source>
        <dbReference type="ARBA" id="ARBA00023002"/>
    </source>
</evidence>
<dbReference type="InterPro" id="IPR055060">
    <property type="entry name" value="ACOX_C_alpha1"/>
</dbReference>
<dbReference type="GO" id="GO:0003997">
    <property type="term" value="F:acyl-CoA oxidase activity"/>
    <property type="evidence" value="ECO:0007669"/>
    <property type="project" value="UniProtKB-EC"/>
</dbReference>
<dbReference type="Gene3D" id="1.20.140.10">
    <property type="entry name" value="Butyryl-CoA Dehydrogenase, subunit A, domain 3"/>
    <property type="match status" value="2"/>
</dbReference>
<evidence type="ECO:0000256" key="13">
    <source>
        <dbReference type="PIRSR" id="PIRSR000168-1"/>
    </source>
</evidence>
<protein>
    <recommendedName>
        <fullName evidence="12">Acyl-coenzyme A oxidase</fullName>
    </recommendedName>
</protein>
<dbReference type="GO" id="GO:0005504">
    <property type="term" value="F:fatty acid binding"/>
    <property type="evidence" value="ECO:0007669"/>
    <property type="project" value="TreeGrafter"/>
</dbReference>
<dbReference type="GO" id="GO:0033540">
    <property type="term" value="P:fatty acid beta-oxidation using acyl-CoA oxidase"/>
    <property type="evidence" value="ECO:0007669"/>
    <property type="project" value="TreeGrafter"/>
</dbReference>
<dbReference type="GO" id="GO:0055088">
    <property type="term" value="P:lipid homeostasis"/>
    <property type="evidence" value="ECO:0007669"/>
    <property type="project" value="TreeGrafter"/>
</dbReference>
<dbReference type="FunFam" id="1.20.140.10:FF:000010">
    <property type="entry name" value="Acyl-coenzyme A oxidase"/>
    <property type="match status" value="1"/>
</dbReference>
<keyword evidence="10" id="KW-0443">Lipid metabolism</keyword>
<feature type="domain" description="Acyl-CoA oxidase/dehydrogenase middle" evidence="16">
    <location>
        <begin position="169"/>
        <end position="287"/>
    </location>
</feature>
<evidence type="ECO:0000256" key="10">
    <source>
        <dbReference type="ARBA" id="ARBA00023098"/>
    </source>
</evidence>
<evidence type="ECO:0000256" key="14">
    <source>
        <dbReference type="PIRSR" id="PIRSR000168-2"/>
    </source>
</evidence>
<dbReference type="InterPro" id="IPR036250">
    <property type="entry name" value="AcylCo_DH-like_C"/>
</dbReference>
<dbReference type="InterPro" id="IPR006091">
    <property type="entry name" value="Acyl-CoA_Oxase/DH_mid-dom"/>
</dbReference>
<evidence type="ECO:0000256" key="5">
    <source>
        <dbReference type="ARBA" id="ARBA00006288"/>
    </source>
</evidence>
<evidence type="ECO:0000256" key="6">
    <source>
        <dbReference type="ARBA" id="ARBA00022630"/>
    </source>
</evidence>
<dbReference type="SUPFAM" id="SSF47203">
    <property type="entry name" value="Acyl-CoA dehydrogenase C-terminal domain-like"/>
    <property type="match status" value="2"/>
</dbReference>
<evidence type="ECO:0000259" key="15">
    <source>
        <dbReference type="Pfam" id="PF01756"/>
    </source>
</evidence>
<dbReference type="FunFam" id="2.40.110.10:FF:000005">
    <property type="entry name" value="Acyl-coenzyme A oxidase"/>
    <property type="match status" value="1"/>
</dbReference>
<evidence type="ECO:0000256" key="3">
    <source>
        <dbReference type="ARBA" id="ARBA00004275"/>
    </source>
</evidence>
<comment type="cofactor">
    <cofactor evidence="2">
        <name>FAD</name>
        <dbReference type="ChEBI" id="CHEBI:57692"/>
    </cofactor>
</comment>
<name>A0A9P5VA54_9FUNG</name>
<evidence type="ECO:0000259" key="16">
    <source>
        <dbReference type="Pfam" id="PF02770"/>
    </source>
</evidence>
<feature type="active site" description="Proton acceptor" evidence="13">
    <location>
        <position position="465"/>
    </location>
</feature>
<keyword evidence="7 12" id="KW-0274">FAD</keyword>
<keyword evidence="11" id="KW-0576">Peroxisome</keyword>
<dbReference type="OrthoDB" id="538336at2759"/>
<reference evidence="19" key="1">
    <citation type="journal article" date="2020" name="Fungal Divers.">
        <title>Resolving the Mortierellaceae phylogeny through synthesis of multi-gene phylogenetics and phylogenomics.</title>
        <authorList>
            <person name="Vandepol N."/>
            <person name="Liber J."/>
            <person name="Desiro A."/>
            <person name="Na H."/>
            <person name="Kennedy M."/>
            <person name="Barry K."/>
            <person name="Grigoriev I.V."/>
            <person name="Miller A.N."/>
            <person name="O'Donnell K."/>
            <person name="Stajich J.E."/>
            <person name="Bonito G."/>
        </authorList>
    </citation>
    <scope>NUCLEOTIDE SEQUENCE</scope>
    <source>
        <strain evidence="19">NRRL 6426</strain>
    </source>
</reference>
<evidence type="ECO:0000256" key="12">
    <source>
        <dbReference type="PIRNR" id="PIRNR000168"/>
    </source>
</evidence>
<dbReference type="Proteomes" id="UP000748756">
    <property type="component" value="Unassembled WGS sequence"/>
</dbReference>
<dbReference type="Gene3D" id="2.40.110.10">
    <property type="entry name" value="Butyryl-CoA Dehydrogenase, subunit A, domain 2"/>
    <property type="match status" value="1"/>
</dbReference>
<dbReference type="Pfam" id="PF14749">
    <property type="entry name" value="Acyl-CoA_ox_N"/>
    <property type="match status" value="1"/>
</dbReference>
<keyword evidence="8" id="KW-0276">Fatty acid metabolism</keyword>
<dbReference type="EMBL" id="JAAAUQ010000488">
    <property type="protein sequence ID" value="KAF9149781.1"/>
    <property type="molecule type" value="Genomic_DNA"/>
</dbReference>
<dbReference type="InterPro" id="IPR029320">
    <property type="entry name" value="Acyl-CoA_ox_N"/>
</dbReference>
<dbReference type="GO" id="GO:0071949">
    <property type="term" value="F:FAD binding"/>
    <property type="evidence" value="ECO:0007669"/>
    <property type="project" value="InterPro"/>
</dbReference>
<dbReference type="PANTHER" id="PTHR10909">
    <property type="entry name" value="ELECTRON TRANSPORT OXIDOREDUCTASE"/>
    <property type="match status" value="1"/>
</dbReference>
<comment type="catalytic activity">
    <reaction evidence="1">
        <text>a 2,3-saturated acyl-CoA + O2 = a (2E)-enoyl-CoA + H2O2</text>
        <dbReference type="Rhea" id="RHEA:38959"/>
        <dbReference type="ChEBI" id="CHEBI:15379"/>
        <dbReference type="ChEBI" id="CHEBI:16240"/>
        <dbReference type="ChEBI" id="CHEBI:58856"/>
        <dbReference type="ChEBI" id="CHEBI:65111"/>
        <dbReference type="EC" id="1.3.3.6"/>
    </reaction>
</comment>
<proteinExistence type="inferred from homology"/>
<keyword evidence="9" id="KW-0560">Oxidoreductase</keyword>
<evidence type="ECO:0000313" key="20">
    <source>
        <dbReference type="Proteomes" id="UP000748756"/>
    </source>
</evidence>
<dbReference type="InterPro" id="IPR002655">
    <property type="entry name" value="Acyl-CoA_oxidase_C"/>
</dbReference>
<dbReference type="GO" id="GO:0005777">
    <property type="term" value="C:peroxisome"/>
    <property type="evidence" value="ECO:0007669"/>
    <property type="project" value="UniProtKB-SubCell"/>
</dbReference>
<dbReference type="InterPro" id="IPR037069">
    <property type="entry name" value="AcylCoA_DH/ox_N_sf"/>
</dbReference>
<organism evidence="19 20">
    <name type="scientific">Linnemannia schmuckeri</name>
    <dbReference type="NCBI Taxonomy" id="64567"/>
    <lineage>
        <taxon>Eukaryota</taxon>
        <taxon>Fungi</taxon>
        <taxon>Fungi incertae sedis</taxon>
        <taxon>Mucoromycota</taxon>
        <taxon>Mortierellomycotina</taxon>
        <taxon>Mortierellomycetes</taxon>
        <taxon>Mortierellales</taxon>
        <taxon>Mortierellaceae</taxon>
        <taxon>Linnemannia</taxon>
    </lineage>
</organism>
<dbReference type="InterPro" id="IPR012258">
    <property type="entry name" value="Acyl-CoA_oxidase"/>
</dbReference>
<evidence type="ECO:0000256" key="2">
    <source>
        <dbReference type="ARBA" id="ARBA00001974"/>
    </source>
</evidence>
<evidence type="ECO:0000256" key="1">
    <source>
        <dbReference type="ARBA" id="ARBA00001201"/>
    </source>
</evidence>
<accession>A0A9P5VA54</accession>
<feature type="domain" description="Acyl-coenzyme A oxidase N-terminal" evidence="17">
    <location>
        <begin position="68"/>
        <end position="166"/>
    </location>
</feature>
<dbReference type="InterPro" id="IPR046373">
    <property type="entry name" value="Acyl-CoA_Oxase/DH_mid-dom_sf"/>
</dbReference>
<keyword evidence="20" id="KW-1185">Reference proteome</keyword>
<dbReference type="AlphaFoldDB" id="A0A9P5VA54"/>
<comment type="caution">
    <text evidence="19">The sequence shown here is derived from an EMBL/GenBank/DDBJ whole genome shotgun (WGS) entry which is preliminary data.</text>
</comment>
<feature type="binding site" evidence="14">
    <location>
        <position position="173"/>
    </location>
    <ligand>
        <name>FAD</name>
        <dbReference type="ChEBI" id="CHEBI:57692"/>
    </ligand>
</feature>
<dbReference type="InterPro" id="IPR009100">
    <property type="entry name" value="AcylCoA_DH/oxidase_NM_dom_sf"/>
</dbReference>
<evidence type="ECO:0000259" key="18">
    <source>
        <dbReference type="Pfam" id="PF22924"/>
    </source>
</evidence>
<evidence type="ECO:0000259" key="17">
    <source>
        <dbReference type="Pfam" id="PF14749"/>
    </source>
</evidence>
<feature type="domain" description="Acyl-CoA oxidase C-alpha1" evidence="18">
    <location>
        <begin position="326"/>
        <end position="477"/>
    </location>
</feature>
<evidence type="ECO:0000313" key="19">
    <source>
        <dbReference type="EMBL" id="KAF9149781.1"/>
    </source>
</evidence>
<evidence type="ECO:0000256" key="4">
    <source>
        <dbReference type="ARBA" id="ARBA00004846"/>
    </source>
</evidence>
<evidence type="ECO:0000256" key="8">
    <source>
        <dbReference type="ARBA" id="ARBA00022832"/>
    </source>
</evidence>
<dbReference type="PANTHER" id="PTHR10909:SF352">
    <property type="entry name" value="ACYL-COENZYME A OXIDASE-LIKE PROTEIN"/>
    <property type="match status" value="1"/>
</dbReference>
<feature type="binding site" evidence="14">
    <location>
        <position position="212"/>
    </location>
    <ligand>
        <name>FAD</name>
        <dbReference type="ChEBI" id="CHEBI:57692"/>
    </ligand>
</feature>